<reference evidence="2 3" key="2">
    <citation type="submission" date="2024-05" db="EMBL/GenBank/DDBJ databases">
        <authorList>
            <person name="Chen Y."/>
            <person name="Shah S."/>
            <person name="Dougan E. K."/>
            <person name="Thang M."/>
            <person name="Chan C."/>
        </authorList>
    </citation>
    <scope>NUCLEOTIDE SEQUENCE [LARGE SCALE GENOMIC DNA]</scope>
</reference>
<gene>
    <name evidence="1" type="ORF">C1SCF055_LOCUS34413</name>
</gene>
<evidence type="ECO:0000313" key="1">
    <source>
        <dbReference type="EMBL" id="CAI4009032.1"/>
    </source>
</evidence>
<reference evidence="1" key="1">
    <citation type="submission" date="2022-10" db="EMBL/GenBank/DDBJ databases">
        <authorList>
            <person name="Chen Y."/>
            <person name="Dougan E. K."/>
            <person name="Chan C."/>
            <person name="Rhodes N."/>
            <person name="Thang M."/>
        </authorList>
    </citation>
    <scope>NUCLEOTIDE SEQUENCE</scope>
</reference>
<organism evidence="1">
    <name type="scientific">Cladocopium goreaui</name>
    <dbReference type="NCBI Taxonomy" id="2562237"/>
    <lineage>
        <taxon>Eukaryota</taxon>
        <taxon>Sar</taxon>
        <taxon>Alveolata</taxon>
        <taxon>Dinophyceae</taxon>
        <taxon>Suessiales</taxon>
        <taxon>Symbiodiniaceae</taxon>
        <taxon>Cladocopium</taxon>
    </lineage>
</organism>
<comment type="caution">
    <text evidence="1">The sequence shown here is derived from an EMBL/GenBank/DDBJ whole genome shotgun (WGS) entry which is preliminary data.</text>
</comment>
<dbReference type="EMBL" id="CAMXCT030004445">
    <property type="protein sequence ID" value="CAL4796344.1"/>
    <property type="molecule type" value="Genomic_DNA"/>
</dbReference>
<accession>A0A9P1DGJ2</accession>
<proteinExistence type="predicted"/>
<dbReference type="AlphaFoldDB" id="A0A9P1DGJ2"/>
<evidence type="ECO:0000313" key="3">
    <source>
        <dbReference type="Proteomes" id="UP001152797"/>
    </source>
</evidence>
<dbReference type="Proteomes" id="UP001152797">
    <property type="component" value="Unassembled WGS sequence"/>
</dbReference>
<name>A0A9P1DGJ2_9DINO</name>
<dbReference type="EMBL" id="CAMXCT020004445">
    <property type="protein sequence ID" value="CAL1162407.1"/>
    <property type="molecule type" value="Genomic_DNA"/>
</dbReference>
<keyword evidence="3" id="KW-1185">Reference proteome</keyword>
<dbReference type="EMBL" id="CAMXCT010004445">
    <property type="protein sequence ID" value="CAI4009032.1"/>
    <property type="molecule type" value="Genomic_DNA"/>
</dbReference>
<evidence type="ECO:0000313" key="2">
    <source>
        <dbReference type="EMBL" id="CAL4796344.1"/>
    </source>
</evidence>
<protein>
    <submittedName>
        <fullName evidence="2">Nitrilase</fullName>
    </submittedName>
</protein>
<sequence>MEFQQVYAKCAVRQRPAVMEGLPLSEEEYVVLAERALKIWYAAILAQPMKNYTPTAELDLVWHCHILDMHNYAGFLQQLGIKIGHVPFSVRKQTIWHSISLRAS</sequence>